<reference evidence="1" key="2">
    <citation type="journal article" date="2021" name="Microbiome">
        <title>Successional dynamics and alternative stable states in a saline activated sludge microbial community over 9 years.</title>
        <authorList>
            <person name="Wang Y."/>
            <person name="Ye J."/>
            <person name="Ju F."/>
            <person name="Liu L."/>
            <person name="Boyd J.A."/>
            <person name="Deng Y."/>
            <person name="Parks D.H."/>
            <person name="Jiang X."/>
            <person name="Yin X."/>
            <person name="Woodcroft B.J."/>
            <person name="Tyson G.W."/>
            <person name="Hugenholtz P."/>
            <person name="Polz M.F."/>
            <person name="Zhang T."/>
        </authorList>
    </citation>
    <scope>NUCLEOTIDE SEQUENCE</scope>
    <source>
        <strain evidence="1">HKST-UBA02</strain>
    </source>
</reference>
<proteinExistence type="predicted"/>
<organism evidence="1 2">
    <name type="scientific">Eiseniibacteriota bacterium</name>
    <dbReference type="NCBI Taxonomy" id="2212470"/>
    <lineage>
        <taxon>Bacteria</taxon>
        <taxon>Candidatus Eiseniibacteriota</taxon>
    </lineage>
</organism>
<accession>A0A956NG21</accession>
<reference evidence="1" key="1">
    <citation type="submission" date="2020-04" db="EMBL/GenBank/DDBJ databases">
        <authorList>
            <person name="Zhang T."/>
        </authorList>
    </citation>
    <scope>NUCLEOTIDE SEQUENCE</scope>
    <source>
        <strain evidence="1">HKST-UBA02</strain>
    </source>
</reference>
<protein>
    <submittedName>
        <fullName evidence="1">Uncharacterized protein</fullName>
    </submittedName>
</protein>
<dbReference type="AlphaFoldDB" id="A0A956NG21"/>
<comment type="caution">
    <text evidence="1">The sequence shown here is derived from an EMBL/GenBank/DDBJ whole genome shotgun (WGS) entry which is preliminary data.</text>
</comment>
<sequence>MQLDFGVHEPLVRWIEESDSNGFWNAALQRVSKRPRDRDSLLLAGALASARAVDPAQSPSWFLQLTSTYASLQDGGQEDAAENPDGDLPVLRFLSSVREACDRFPFRLPDFAGPSVGAKEELTYEFLEAVHKGDPDAADERFSSLAADLGKDEAGDLLFSSGLEALTGPSDTLLGAVEALTALQQIGWEWGPVLLRPVVRQQATPKVRSDLYDRACREIASRQLLRRVRRRTPGVPSLGETEPQEFLERSLAWSQAEPVGRMEQMADMLAHGISLEDAGEVVSLASTLLFLQEGLRRTPWTVGEIEERISVVAGARAVRRLLHLATPGQRILGLLLAGVHPGVREVRLRPEAPECGWWLSPATRWTETIGSSNGSAEVPPLPAERTEAWEQALAARKANALLPIVEEIVESGGAPQGLRGPTAAVARRQDAGFGRAIALERVLADAYDCTRAPHRWIHVWASGVAQCHWPVDRGAKIVGLQGSDSVC</sequence>
<evidence type="ECO:0000313" key="2">
    <source>
        <dbReference type="Proteomes" id="UP000739538"/>
    </source>
</evidence>
<evidence type="ECO:0000313" key="1">
    <source>
        <dbReference type="EMBL" id="MCA9757786.1"/>
    </source>
</evidence>
<dbReference type="Proteomes" id="UP000739538">
    <property type="component" value="Unassembled WGS sequence"/>
</dbReference>
<dbReference type="EMBL" id="JAGQHS010000120">
    <property type="protein sequence ID" value="MCA9757786.1"/>
    <property type="molecule type" value="Genomic_DNA"/>
</dbReference>
<gene>
    <name evidence="1" type="ORF">KDA27_18485</name>
</gene>
<name>A0A956NG21_UNCEI</name>